<proteinExistence type="predicted"/>
<reference evidence="2" key="1">
    <citation type="journal article" date="2014" name="Int. J. Syst. Evol. Microbiol.">
        <title>Complete genome sequence of Corynebacterium casei LMG S-19264T (=DSM 44701T), isolated from a smear-ripened cheese.</title>
        <authorList>
            <consortium name="US DOE Joint Genome Institute (JGI-PGF)"/>
            <person name="Walter F."/>
            <person name="Albersmeier A."/>
            <person name="Kalinowski J."/>
            <person name="Ruckert C."/>
        </authorList>
    </citation>
    <scope>NUCLEOTIDE SEQUENCE</scope>
    <source>
        <strain evidence="2">CGMCC 1.15343</strain>
    </source>
</reference>
<keyword evidence="1" id="KW-1133">Transmembrane helix</keyword>
<gene>
    <name evidence="2" type="ORF">GCM10011387_10690</name>
</gene>
<feature type="transmembrane region" description="Helical" evidence="1">
    <location>
        <begin position="149"/>
        <end position="169"/>
    </location>
</feature>
<sequence>MQEFDHIQSIWDTHKVEVKISSDEMLKQAKKEVNGIRLKSLLNLAGMALSFIAITSIWTFYDVQSWTTHAGLTIIITSIGVYTFLMYQGHKLIANNDFTIHPKAFLESLKLYQINRFSLYNKLYWIYTIALSIGLTLCFFEMLERLEVWIQYSLVLFSLGWVIFCSSLVRKVAMKREKERIALLIEKFERLSTQFKD</sequence>
<name>A0A916U4D8_9SPHI</name>
<keyword evidence="1" id="KW-0472">Membrane</keyword>
<organism evidence="2 3">
    <name type="scientific">Pedobacter quisquiliarum</name>
    <dbReference type="NCBI Taxonomy" id="1834438"/>
    <lineage>
        <taxon>Bacteria</taxon>
        <taxon>Pseudomonadati</taxon>
        <taxon>Bacteroidota</taxon>
        <taxon>Sphingobacteriia</taxon>
        <taxon>Sphingobacteriales</taxon>
        <taxon>Sphingobacteriaceae</taxon>
        <taxon>Pedobacter</taxon>
    </lineage>
</organism>
<keyword evidence="1" id="KW-0812">Transmembrane</keyword>
<feature type="transmembrane region" description="Helical" evidence="1">
    <location>
        <begin position="40"/>
        <end position="60"/>
    </location>
</feature>
<accession>A0A916U4D8</accession>
<evidence type="ECO:0000313" key="3">
    <source>
        <dbReference type="Proteomes" id="UP000651668"/>
    </source>
</evidence>
<comment type="caution">
    <text evidence="2">The sequence shown here is derived from an EMBL/GenBank/DDBJ whole genome shotgun (WGS) entry which is preliminary data.</text>
</comment>
<keyword evidence="3" id="KW-1185">Reference proteome</keyword>
<evidence type="ECO:0000313" key="2">
    <source>
        <dbReference type="EMBL" id="GGC58886.1"/>
    </source>
</evidence>
<dbReference type="Proteomes" id="UP000651668">
    <property type="component" value="Unassembled WGS sequence"/>
</dbReference>
<dbReference type="RefSeq" id="WP_188625823.1">
    <property type="nucleotide sequence ID" value="NZ_BMIL01000003.1"/>
</dbReference>
<evidence type="ECO:0000256" key="1">
    <source>
        <dbReference type="SAM" id="Phobius"/>
    </source>
</evidence>
<dbReference type="AlphaFoldDB" id="A0A916U4D8"/>
<protein>
    <submittedName>
        <fullName evidence="2">Uncharacterized protein</fullName>
    </submittedName>
</protein>
<reference evidence="2" key="2">
    <citation type="submission" date="2020-09" db="EMBL/GenBank/DDBJ databases">
        <authorList>
            <person name="Sun Q."/>
            <person name="Zhou Y."/>
        </authorList>
    </citation>
    <scope>NUCLEOTIDE SEQUENCE</scope>
    <source>
        <strain evidence="2">CGMCC 1.15343</strain>
    </source>
</reference>
<feature type="transmembrane region" description="Helical" evidence="1">
    <location>
        <begin position="123"/>
        <end position="143"/>
    </location>
</feature>
<dbReference type="EMBL" id="BMIL01000003">
    <property type="protein sequence ID" value="GGC58886.1"/>
    <property type="molecule type" value="Genomic_DNA"/>
</dbReference>
<feature type="transmembrane region" description="Helical" evidence="1">
    <location>
        <begin position="66"/>
        <end position="85"/>
    </location>
</feature>